<evidence type="ECO:0000313" key="2">
    <source>
        <dbReference type="Proteomes" id="UP001501218"/>
    </source>
</evidence>
<comment type="caution">
    <text evidence="1">The sequence shown here is derived from an EMBL/GenBank/DDBJ whole genome shotgun (WGS) entry which is preliminary data.</text>
</comment>
<evidence type="ECO:0000313" key="1">
    <source>
        <dbReference type="EMBL" id="GAA2338043.1"/>
    </source>
</evidence>
<accession>A0ABN3FV30</accession>
<dbReference type="Proteomes" id="UP001501218">
    <property type="component" value="Unassembled WGS sequence"/>
</dbReference>
<protein>
    <recommendedName>
        <fullName evidence="3">SH3 domain-containing protein</fullName>
    </recommendedName>
</protein>
<gene>
    <name evidence="1" type="ORF">GCM10009854_12790</name>
</gene>
<organism evidence="1 2">
    <name type="scientific">Saccharopolyspora halophila</name>
    <dbReference type="NCBI Taxonomy" id="405551"/>
    <lineage>
        <taxon>Bacteria</taxon>
        <taxon>Bacillati</taxon>
        <taxon>Actinomycetota</taxon>
        <taxon>Actinomycetes</taxon>
        <taxon>Pseudonocardiales</taxon>
        <taxon>Pseudonocardiaceae</taxon>
        <taxon>Saccharopolyspora</taxon>
    </lineage>
</organism>
<proteinExistence type="predicted"/>
<sequence length="125" mass="12865">MRSVRNALLGMAVASLVPVAGLGTHIASFAVEVKDALAEAAAQAPDRAGADFLAYGARIRSAPSTDATVRGIGSPGDTATVHLQVVGESIRCADGTTDSHWFDLTNRRSQVSGFVSGCLLQRSAP</sequence>
<evidence type="ECO:0008006" key="3">
    <source>
        <dbReference type="Google" id="ProtNLM"/>
    </source>
</evidence>
<dbReference type="EMBL" id="BAAARA010000003">
    <property type="protein sequence ID" value="GAA2338043.1"/>
    <property type="molecule type" value="Genomic_DNA"/>
</dbReference>
<keyword evidence="2" id="KW-1185">Reference proteome</keyword>
<reference evidence="1 2" key="1">
    <citation type="journal article" date="2019" name="Int. J. Syst. Evol. Microbiol.">
        <title>The Global Catalogue of Microorganisms (GCM) 10K type strain sequencing project: providing services to taxonomists for standard genome sequencing and annotation.</title>
        <authorList>
            <consortium name="The Broad Institute Genomics Platform"/>
            <consortium name="The Broad Institute Genome Sequencing Center for Infectious Disease"/>
            <person name="Wu L."/>
            <person name="Ma J."/>
        </authorList>
    </citation>
    <scope>NUCLEOTIDE SEQUENCE [LARGE SCALE GENOMIC DNA]</scope>
    <source>
        <strain evidence="1 2">JCM 16221</strain>
    </source>
</reference>
<name>A0ABN3FV30_9PSEU</name>